<dbReference type="EMBL" id="JAPVEA010000004">
    <property type="protein sequence ID" value="KAJ5456023.1"/>
    <property type="molecule type" value="Genomic_DNA"/>
</dbReference>
<evidence type="ECO:0000313" key="2">
    <source>
        <dbReference type="EMBL" id="KAJ5456023.1"/>
    </source>
</evidence>
<reference evidence="2" key="2">
    <citation type="journal article" date="2023" name="IMA Fungus">
        <title>Comparative genomic study of the Penicillium genus elucidates a diverse pangenome and 15 lateral gene transfer events.</title>
        <authorList>
            <person name="Petersen C."/>
            <person name="Sorensen T."/>
            <person name="Nielsen M.R."/>
            <person name="Sondergaard T.E."/>
            <person name="Sorensen J.L."/>
            <person name="Fitzpatrick D.A."/>
            <person name="Frisvad J.C."/>
            <person name="Nielsen K.L."/>
        </authorList>
    </citation>
    <scope>NUCLEOTIDE SEQUENCE</scope>
    <source>
        <strain evidence="2">IBT 16125</strain>
    </source>
</reference>
<dbReference type="Proteomes" id="UP001213681">
    <property type="component" value="Unassembled WGS sequence"/>
</dbReference>
<dbReference type="AlphaFoldDB" id="A0AAD6G5P4"/>
<accession>A0AAD6G5P4</accession>
<evidence type="ECO:0000313" key="3">
    <source>
        <dbReference type="Proteomes" id="UP001213681"/>
    </source>
</evidence>
<organism evidence="2 3">
    <name type="scientific">Penicillium daleae</name>
    <dbReference type="NCBI Taxonomy" id="63821"/>
    <lineage>
        <taxon>Eukaryota</taxon>
        <taxon>Fungi</taxon>
        <taxon>Dikarya</taxon>
        <taxon>Ascomycota</taxon>
        <taxon>Pezizomycotina</taxon>
        <taxon>Eurotiomycetes</taxon>
        <taxon>Eurotiomycetidae</taxon>
        <taxon>Eurotiales</taxon>
        <taxon>Aspergillaceae</taxon>
        <taxon>Penicillium</taxon>
    </lineage>
</organism>
<evidence type="ECO:0000256" key="1">
    <source>
        <dbReference type="SAM" id="Coils"/>
    </source>
</evidence>
<name>A0AAD6G5P4_9EURO</name>
<proteinExistence type="predicted"/>
<sequence>MIGEAVDEEVDTTLLRNRKRTETKEPSTLDNAFKELQKAVSYEIQRLREKNRILRDKLLQEREKQQKTQEELYQQREKRVLECNICYR</sequence>
<feature type="coiled-coil region" evidence="1">
    <location>
        <begin position="44"/>
        <end position="75"/>
    </location>
</feature>
<keyword evidence="1" id="KW-0175">Coiled coil</keyword>
<comment type="caution">
    <text evidence="2">The sequence shown here is derived from an EMBL/GenBank/DDBJ whole genome shotgun (WGS) entry which is preliminary data.</text>
</comment>
<keyword evidence="3" id="KW-1185">Reference proteome</keyword>
<reference evidence="2" key="1">
    <citation type="submission" date="2022-12" db="EMBL/GenBank/DDBJ databases">
        <authorList>
            <person name="Petersen C."/>
        </authorList>
    </citation>
    <scope>NUCLEOTIDE SEQUENCE</scope>
    <source>
        <strain evidence="2">IBT 16125</strain>
    </source>
</reference>
<dbReference type="RefSeq" id="XP_056768396.1">
    <property type="nucleotide sequence ID" value="XM_056907669.1"/>
</dbReference>
<dbReference type="GeneID" id="81597912"/>
<protein>
    <submittedName>
        <fullName evidence="2">Uncharacterized protein</fullName>
    </submittedName>
</protein>
<gene>
    <name evidence="2" type="ORF">N7458_004287</name>
</gene>